<keyword evidence="1" id="KW-1133">Transmembrane helix</keyword>
<sequence length="35" mass="3835">MLLSTLQPETISAVSTALLALSLLLIVAWVAYLYR</sequence>
<evidence type="ECO:0000313" key="2">
    <source>
        <dbReference type="EMBL" id="MBP1921649.1"/>
    </source>
</evidence>
<protein>
    <submittedName>
        <fullName evidence="2">Uncharacterized protein</fullName>
    </submittedName>
</protein>
<feature type="transmembrane region" description="Helical" evidence="1">
    <location>
        <begin position="12"/>
        <end position="34"/>
    </location>
</feature>
<name>A0A8T4GD55_9EURY</name>
<accession>A0A8T4GD55</accession>
<comment type="caution">
    <text evidence="2">The sequence shown here is derived from an EMBL/GenBank/DDBJ whole genome shotgun (WGS) entry which is preliminary data.</text>
</comment>
<keyword evidence="1" id="KW-0472">Membrane</keyword>
<evidence type="ECO:0000313" key="3">
    <source>
        <dbReference type="Proteomes" id="UP000823588"/>
    </source>
</evidence>
<keyword evidence="1" id="KW-0812">Transmembrane</keyword>
<dbReference type="EMBL" id="JAGGKQ010000003">
    <property type="protein sequence ID" value="MBP1921649.1"/>
    <property type="molecule type" value="Genomic_DNA"/>
</dbReference>
<organism evidence="2 3">
    <name type="scientific">Halorubrum alkaliphilum</name>
    <dbReference type="NCBI Taxonomy" id="261290"/>
    <lineage>
        <taxon>Archaea</taxon>
        <taxon>Methanobacteriati</taxon>
        <taxon>Methanobacteriota</taxon>
        <taxon>Stenosarchaea group</taxon>
        <taxon>Halobacteria</taxon>
        <taxon>Halobacteriales</taxon>
        <taxon>Haloferacaceae</taxon>
        <taxon>Halorubrum</taxon>
    </lineage>
</organism>
<evidence type="ECO:0000256" key="1">
    <source>
        <dbReference type="SAM" id="Phobius"/>
    </source>
</evidence>
<dbReference type="Proteomes" id="UP000823588">
    <property type="component" value="Unassembled WGS sequence"/>
</dbReference>
<reference evidence="2" key="1">
    <citation type="submission" date="2021-03" db="EMBL/GenBank/DDBJ databases">
        <title>Genomic Encyclopedia of Type Strains, Phase IV (KMG-IV): sequencing the most valuable type-strain genomes for metagenomic binning, comparative biology and taxonomic classification.</title>
        <authorList>
            <person name="Goeker M."/>
        </authorList>
    </citation>
    <scope>NUCLEOTIDE SEQUENCE</scope>
    <source>
        <strain evidence="2">DSM 23564</strain>
    </source>
</reference>
<gene>
    <name evidence="2" type="ORF">J2751_000642</name>
</gene>
<proteinExistence type="predicted"/>
<keyword evidence="3" id="KW-1185">Reference proteome</keyword>
<dbReference type="AlphaFoldDB" id="A0A8T4GD55"/>